<feature type="region of interest" description="Disordered" evidence="1">
    <location>
        <begin position="66"/>
        <end position="113"/>
    </location>
</feature>
<dbReference type="AlphaFoldDB" id="X1NEM0"/>
<gene>
    <name evidence="2" type="ORF">S06H3_16543</name>
</gene>
<name>X1NEM0_9ZZZZ</name>
<evidence type="ECO:0000256" key="1">
    <source>
        <dbReference type="SAM" id="MobiDB-lite"/>
    </source>
</evidence>
<feature type="non-terminal residue" evidence="2">
    <location>
        <position position="1"/>
    </location>
</feature>
<comment type="caution">
    <text evidence="2">The sequence shown here is derived from an EMBL/GenBank/DDBJ whole genome shotgun (WGS) entry which is preliminary data.</text>
</comment>
<feature type="region of interest" description="Disordered" evidence="1">
    <location>
        <begin position="127"/>
        <end position="175"/>
    </location>
</feature>
<proteinExistence type="predicted"/>
<reference evidence="2" key="1">
    <citation type="journal article" date="2014" name="Front. Microbiol.">
        <title>High frequency of phylogenetically diverse reductive dehalogenase-homologous genes in deep subseafloor sedimentary metagenomes.</title>
        <authorList>
            <person name="Kawai M."/>
            <person name="Futagami T."/>
            <person name="Toyoda A."/>
            <person name="Takaki Y."/>
            <person name="Nishi S."/>
            <person name="Hori S."/>
            <person name="Arai W."/>
            <person name="Tsubouchi T."/>
            <person name="Morono Y."/>
            <person name="Uchiyama I."/>
            <person name="Ito T."/>
            <person name="Fujiyama A."/>
            <person name="Inagaki F."/>
            <person name="Takami H."/>
        </authorList>
    </citation>
    <scope>NUCLEOTIDE SEQUENCE</scope>
    <source>
        <strain evidence="2">Expedition CK06-06</strain>
    </source>
</reference>
<feature type="compositionally biased region" description="Basic and acidic residues" evidence="1">
    <location>
        <begin position="66"/>
        <end position="76"/>
    </location>
</feature>
<protein>
    <submittedName>
        <fullName evidence="2">Uncharacterized protein</fullName>
    </submittedName>
</protein>
<feature type="compositionally biased region" description="Basic and acidic residues" evidence="1">
    <location>
        <begin position="100"/>
        <end position="113"/>
    </location>
</feature>
<organism evidence="2">
    <name type="scientific">marine sediment metagenome</name>
    <dbReference type="NCBI Taxonomy" id="412755"/>
    <lineage>
        <taxon>unclassified sequences</taxon>
        <taxon>metagenomes</taxon>
        <taxon>ecological metagenomes</taxon>
    </lineage>
</organism>
<sequence>IRKANVAEIAESQRRTTLAEEAAAQTKLDADEKAIQKMLEGVKAADGDMEVANKLASWQRTLMKDQATHTKDKRQMEANQTKDAVARKQTDADTLSQKYGIDKEPLLEAKSPEEMRVMALEAYVKTLESGKKPAGANKPTSTDKGPTGGKTGDLQGKSPTELARMAYSNPPKKKS</sequence>
<accession>X1NEM0</accession>
<evidence type="ECO:0000313" key="2">
    <source>
        <dbReference type="EMBL" id="GAI17114.1"/>
    </source>
</evidence>
<feature type="region of interest" description="Disordered" evidence="1">
    <location>
        <begin position="1"/>
        <end position="20"/>
    </location>
</feature>
<dbReference type="EMBL" id="BARV01008188">
    <property type="protein sequence ID" value="GAI17114.1"/>
    <property type="molecule type" value="Genomic_DNA"/>
</dbReference>